<evidence type="ECO:0000313" key="3">
    <source>
        <dbReference type="EMBL" id="MXR21888.1"/>
    </source>
</evidence>
<feature type="transmembrane region" description="Helical" evidence="1">
    <location>
        <begin position="159"/>
        <end position="175"/>
    </location>
</feature>
<feature type="transmembrane region" description="Helical" evidence="1">
    <location>
        <begin position="137"/>
        <end position="154"/>
    </location>
</feature>
<comment type="caution">
    <text evidence="3">The sequence shown here is derived from an EMBL/GenBank/DDBJ whole genome shotgun (WGS) entry which is preliminary data.</text>
</comment>
<feature type="non-terminal residue" evidence="3">
    <location>
        <position position="228"/>
    </location>
</feature>
<dbReference type="InterPro" id="IPR019962">
    <property type="entry name" value="CHP03663"/>
</dbReference>
<keyword evidence="1" id="KW-1133">Transmembrane helix</keyword>
<keyword evidence="1" id="KW-0812">Transmembrane</keyword>
<keyword evidence="1" id="KW-0472">Membrane</keyword>
<evidence type="ECO:0000256" key="1">
    <source>
        <dbReference type="SAM" id="Phobius"/>
    </source>
</evidence>
<keyword evidence="4" id="KW-1185">Reference proteome</keyword>
<dbReference type="Pfam" id="PF13231">
    <property type="entry name" value="PMT_2"/>
    <property type="match status" value="1"/>
</dbReference>
<dbReference type="NCBIfam" id="TIGR03663">
    <property type="entry name" value="flippase activity-associated protein Agl23"/>
    <property type="match status" value="1"/>
</dbReference>
<dbReference type="AlphaFoldDB" id="A0A6B0SJL6"/>
<dbReference type="PANTHER" id="PTHR41710:SF2">
    <property type="entry name" value="GLYCOSYL TRANSFERASE FAMILY 39_83 DOMAIN-CONTAINING PROTEIN"/>
    <property type="match status" value="1"/>
</dbReference>
<dbReference type="Proteomes" id="UP000471521">
    <property type="component" value="Unassembled WGS sequence"/>
</dbReference>
<organism evidence="3 4">
    <name type="scientific">Halobacterium bonnevillei</name>
    <dbReference type="NCBI Taxonomy" id="2692200"/>
    <lineage>
        <taxon>Archaea</taxon>
        <taxon>Methanobacteriati</taxon>
        <taxon>Methanobacteriota</taxon>
        <taxon>Stenosarchaea group</taxon>
        <taxon>Halobacteria</taxon>
        <taxon>Halobacteriales</taxon>
        <taxon>Halobacteriaceae</taxon>
        <taxon>Halobacterium</taxon>
    </lineage>
</organism>
<evidence type="ECO:0000313" key="4">
    <source>
        <dbReference type="Proteomes" id="UP000471521"/>
    </source>
</evidence>
<accession>A0A6B0SJL6</accession>
<sequence length="228" mass="24909">MAAAPGRRRVSAVAFAVAAAVLAALALRVVLLGDRIFHWDEARVGYWILQYQATGEWEYRAIVHGPFLFHVNEFLFGAFGRSSAVARVPVAVVGALLPATAWLFRTRLDDVEVVSLAALLAVNPVLVYYSRFMRNDVLVAAFSLAALGLAVRALDTRRGGYLVAAGAFLGLAFTTKENALVYVGMFVGATALLLDERLFTARERASNWSSTLHGELRRTARGVVAWRR</sequence>
<reference evidence="3 4" key="1">
    <citation type="submission" date="2019-12" db="EMBL/GenBank/DDBJ databases">
        <title>Isolation and characterization of three novel carbon monoxide-oxidizing members of Halobacteria from salione crusts and soils.</title>
        <authorList>
            <person name="Myers M.R."/>
            <person name="King G.M."/>
        </authorList>
    </citation>
    <scope>NUCLEOTIDE SEQUENCE [LARGE SCALE GENOMIC DNA]</scope>
    <source>
        <strain evidence="3 4">PCN9</strain>
    </source>
</reference>
<dbReference type="EMBL" id="WUUU01000165">
    <property type="protein sequence ID" value="MXR21888.1"/>
    <property type="molecule type" value="Genomic_DNA"/>
</dbReference>
<dbReference type="InterPro" id="IPR038731">
    <property type="entry name" value="RgtA/B/C-like"/>
</dbReference>
<gene>
    <name evidence="3" type="ORF">GRX66_15225</name>
</gene>
<protein>
    <submittedName>
        <fullName evidence="3">TIGR03663 family protein</fullName>
    </submittedName>
</protein>
<feature type="domain" description="Glycosyltransferase RgtA/B/C/D-like" evidence="2">
    <location>
        <begin position="64"/>
        <end position="198"/>
    </location>
</feature>
<dbReference type="OrthoDB" id="313515at2157"/>
<dbReference type="RefSeq" id="WP_159527314.1">
    <property type="nucleotide sequence ID" value="NZ_WUUU01000165.1"/>
</dbReference>
<name>A0A6B0SJL6_9EURY</name>
<dbReference type="PANTHER" id="PTHR41710">
    <property type="entry name" value="GLYCOSYL TRANSFERASE, FAMILY 39"/>
    <property type="match status" value="1"/>
</dbReference>
<proteinExistence type="predicted"/>
<evidence type="ECO:0000259" key="2">
    <source>
        <dbReference type="Pfam" id="PF13231"/>
    </source>
</evidence>
<feature type="transmembrane region" description="Helical" evidence="1">
    <location>
        <begin position="111"/>
        <end position="131"/>
    </location>
</feature>
<feature type="transmembrane region" description="Helical" evidence="1">
    <location>
        <begin position="84"/>
        <end position="104"/>
    </location>
</feature>